<feature type="transmembrane region" description="Helical" evidence="1">
    <location>
        <begin position="78"/>
        <end position="99"/>
    </location>
</feature>
<keyword evidence="3" id="KW-1185">Reference proteome</keyword>
<gene>
    <name evidence="2" type="ORF">C7C56_013845</name>
</gene>
<feature type="transmembrane region" description="Helical" evidence="1">
    <location>
        <begin position="26"/>
        <end position="44"/>
    </location>
</feature>
<evidence type="ECO:0000256" key="1">
    <source>
        <dbReference type="SAM" id="Phobius"/>
    </source>
</evidence>
<feature type="transmembrane region" description="Helical" evidence="1">
    <location>
        <begin position="105"/>
        <end position="126"/>
    </location>
</feature>
<name>A0A2U2HJQ0_9BURK</name>
<dbReference type="Proteomes" id="UP000241421">
    <property type="component" value="Unassembled WGS sequence"/>
</dbReference>
<comment type="caution">
    <text evidence="2">The sequence shown here is derived from an EMBL/GenBank/DDBJ whole genome shotgun (WGS) entry which is preliminary data.</text>
</comment>
<reference evidence="2 3" key="1">
    <citation type="submission" date="2018-04" db="EMBL/GenBank/DDBJ databases">
        <title>Massilia violaceinigra sp. nov., a novel purple-pigmented bacterium isolated from Tianshan glacier, Xinjiang, China.</title>
        <authorList>
            <person name="Wang H."/>
        </authorList>
    </citation>
    <scope>NUCLEOTIDE SEQUENCE [LARGE SCALE GENOMIC DNA]</scope>
    <source>
        <strain evidence="2 3">B448-2</strain>
    </source>
</reference>
<keyword evidence="1" id="KW-0472">Membrane</keyword>
<keyword evidence="1" id="KW-1133">Transmembrane helix</keyword>
<dbReference type="AlphaFoldDB" id="A0A2U2HJQ0"/>
<dbReference type="OrthoDB" id="8777532at2"/>
<evidence type="ECO:0000313" key="3">
    <source>
        <dbReference type="Proteomes" id="UP000241421"/>
    </source>
</evidence>
<evidence type="ECO:0000313" key="2">
    <source>
        <dbReference type="EMBL" id="PWF47750.1"/>
    </source>
</evidence>
<protein>
    <submittedName>
        <fullName evidence="2">Uncharacterized protein</fullName>
    </submittedName>
</protein>
<organism evidence="2 3">
    <name type="scientific">Massilia glaciei</name>
    <dbReference type="NCBI Taxonomy" id="1524097"/>
    <lineage>
        <taxon>Bacteria</taxon>
        <taxon>Pseudomonadati</taxon>
        <taxon>Pseudomonadota</taxon>
        <taxon>Betaproteobacteria</taxon>
        <taxon>Burkholderiales</taxon>
        <taxon>Oxalobacteraceae</taxon>
        <taxon>Telluria group</taxon>
        <taxon>Massilia</taxon>
    </lineage>
</organism>
<proteinExistence type="predicted"/>
<dbReference type="EMBL" id="PXWF02000229">
    <property type="protein sequence ID" value="PWF47750.1"/>
    <property type="molecule type" value="Genomic_DNA"/>
</dbReference>
<sequence length="205" mass="22105">MSGAALGLVVLATVTSRFLDRHFAEFMSAKILALATFALATYVAHGRAVGEVSAIFQIDASALPHATTAASAMVIATWIYLAAVLPILIDSAVLMLYYYGKSEGGNAMIAFAILISSVLWAGLLNFQAMPAHARKSNLYQIALEMDFNKRSHCSGLPADSEGVVFLGPDQRRATVAPRLVEIKRSSRTIFKQVQVPENFDIVNCP</sequence>
<dbReference type="RefSeq" id="WP_106757969.1">
    <property type="nucleotide sequence ID" value="NZ_PXWF02000229.1"/>
</dbReference>
<keyword evidence="1" id="KW-0812">Transmembrane</keyword>
<accession>A0A2U2HJQ0</accession>